<accession>A0A1D8KR38</accession>
<evidence type="ECO:0000313" key="2">
    <source>
        <dbReference type="EMBL" id="AOV60905.1"/>
    </source>
</evidence>
<gene>
    <name evidence="2" type="ORF">C350210_073</name>
    <name evidence="3" type="ORF">N440310_073</name>
</gene>
<dbReference type="Proteomes" id="UP000241089">
    <property type="component" value="Segment"/>
</dbReference>
<keyword evidence="5" id="KW-1185">Reference proteome</keyword>
<dbReference type="Proteomes" id="UP000241975">
    <property type="component" value="Segment"/>
</dbReference>
<evidence type="ECO:0000256" key="1">
    <source>
        <dbReference type="SAM" id="MobiDB-lite"/>
    </source>
</evidence>
<sequence>MGCKNNIQEFGDNPANADCNPDSCYPYVPAAGEQGAVTFEYEEYPQSVIRTDGRYNIPAREADAVMYDSFVTEFDPTLGAPPAICGMVTKTDPCTLTFSRDNFTESFIAMDYVPNELSFDYQYSDTWFSYLYDTSDEAGHIGKAAYHLETRAGTTTTTTPGTPATGNPGDPGYDPGSPGASSSTSEDGVRCIPCTNFTCTPAKTILKYTTNEDLTGDKDCPHPTLFAIDTESLKVAFSYDQFSSQLPNGAIDFEVSYDGVTYADAWDVAEESGIEYTSSQNPWSNANDGDAGFTDFEIFDINDGANAVDLRLKFRIEAISDSSGATTVYNGTRWILTEVLSNGTGFSVGQVFPLSTQLRLADNSLVTFTINLKIAAVGPVSVLSGGDPQDIMRVGDTLNGHRINRTFHTEIGEFPYHVAYLDGNGNDFTKDTQYTSSRNHVITAVAGYGIVDRAILIGMYEFLDKSLQYVTGDVNQEAPDIFNSISTPLAFISLNENGGISDVNIDSGVFSFSNKSFEDLNVGDERAGYSTGVNIATTGGTGSGLTVDIDVTIIDGNDDPDEIGSVRVNTPGTGYVIGDIVTISGGSARIQVLEVTHGGSNLDKLDSPPDMGITCPADSDTGLRNTSTQDGNPEFKLELTTEKLSFEIVTKDEGVDVEPISDEGGNNEQAVIKGDFTGGSLSSIEIIKPGKGYNVENRPQLVINNQYQEITSETSNAGYSAEGLDNIKSIVESIPTGSEGTEYEVKVSPQDLQAIDDSYNSVPQSLTTEEKAEPMFIKTDPEEDEVYTRGQRLYTKEQTDPLYTQMVPKYDTSYLDLSDFPADFKKAITDTTDTIENNVVETINNVTQEVYPEETILPATKAQANIGSFSNLPTATQFTKYIMRQYRADTKEREDLTVTLSCTPVNIGTSHFTCNTPLKQQDTSTTTTDDEGNSVTETNIYTMNPAILGPGCQPWEASGKLTVLHDFSKSARTVGLAAQAFGNPFAD</sequence>
<name>A0A1D8KR38_9CAUD</name>
<dbReference type="EMBL" id="KU686207">
    <property type="protein sequence ID" value="AOV60905.1"/>
    <property type="molecule type" value="Genomic_DNA"/>
</dbReference>
<proteinExistence type="predicted"/>
<protein>
    <submittedName>
        <fullName evidence="3">Structural protein</fullName>
    </submittedName>
</protein>
<organism evidence="3 4">
    <name type="scientific">Synechococcus phage S-CAM22</name>
    <dbReference type="NCBI Taxonomy" id="1883365"/>
    <lineage>
        <taxon>Viruses</taxon>
        <taxon>Duplodnaviria</taxon>
        <taxon>Heunggongvirae</taxon>
        <taxon>Uroviricota</taxon>
        <taxon>Caudoviricetes</taxon>
        <taxon>Pantevenvirales</taxon>
        <taxon>Kyanoviridae</taxon>
        <taxon>Alisovirus</taxon>
        <taxon>Alisovirus socal22</taxon>
    </lineage>
</organism>
<feature type="compositionally biased region" description="Low complexity" evidence="1">
    <location>
        <begin position="153"/>
        <end position="183"/>
    </location>
</feature>
<dbReference type="EMBL" id="KU686208">
    <property type="protein sequence ID" value="AOV61119.1"/>
    <property type="molecule type" value="Genomic_DNA"/>
</dbReference>
<evidence type="ECO:0000313" key="5">
    <source>
        <dbReference type="Proteomes" id="UP000241975"/>
    </source>
</evidence>
<evidence type="ECO:0000313" key="3">
    <source>
        <dbReference type="EMBL" id="AOV61119.1"/>
    </source>
</evidence>
<evidence type="ECO:0000313" key="4">
    <source>
        <dbReference type="Proteomes" id="UP000241089"/>
    </source>
</evidence>
<feature type="region of interest" description="Disordered" evidence="1">
    <location>
        <begin position="152"/>
        <end position="186"/>
    </location>
</feature>
<reference evidence="4 5" key="1">
    <citation type="journal article" date="2016" name="Virology">
        <title>The genomic content and context of auxiliary metabolic genes in marine cyanomyoviruses.</title>
        <authorList>
            <person name="Crummett L.T."/>
            <person name="Puxty R.J."/>
            <person name="Weihe C."/>
            <person name="Marston M.F."/>
            <person name="Martiny J.B."/>
        </authorList>
    </citation>
    <scope>NUCLEOTIDE SEQUENCE [LARGE SCALE GENOMIC DNA]</scope>
    <source>
        <strain evidence="2">0210CC35</strain>
        <strain evidence="3">0310NB44</strain>
    </source>
</reference>